<dbReference type="Proteomes" id="UP001642484">
    <property type="component" value="Unassembled WGS sequence"/>
</dbReference>
<name>A0ABP0QEK3_9DINO</name>
<sequence length="444" mass="49194">MSSFVFLFSLGKAKSLVKSTTNFVREILKEADTEADGGIPEARELRKEQEAEIEPRHQKADELVQGAAGTSVQALQLALEMVEALLFQTVKTELAGQYATSSYLTNWRQRIVMARIGEILWTVKDALELARDLQDSALARVHLSRVKEPDAPVAAINEATKALEVFNKLDQEILDEDRLHADILFVLGDAQLTKALASPFSEAREESLEAAAATMRQASEVYKKLGETKWLGRSMLGTALALVGLEDEDQQMDGERLAEDAKDHRNAAASALQLFRAAEWRRAETAVLQTFCRVESLNQNFDKSIKCAKEADQRAEAEALAYQAEAALSKLNTEENTLPTEEAQALADEGKQCSDKARDIFLELGDKEGLQIVDEVTFVSTNVAVEKYCEATPPTRMITTLKSDGHGAQEVFGEWIINRGEEMDPLKVRRLLKDGRCTGPVQYT</sequence>
<evidence type="ECO:0000313" key="1">
    <source>
        <dbReference type="EMBL" id="CAK9085432.1"/>
    </source>
</evidence>
<gene>
    <name evidence="1" type="ORF">CCMP2556_LOCUS41478</name>
</gene>
<protein>
    <submittedName>
        <fullName evidence="1">Uncharacterized protein</fullName>
    </submittedName>
</protein>
<evidence type="ECO:0000313" key="2">
    <source>
        <dbReference type="Proteomes" id="UP001642484"/>
    </source>
</evidence>
<organism evidence="1 2">
    <name type="scientific">Durusdinium trenchii</name>
    <dbReference type="NCBI Taxonomy" id="1381693"/>
    <lineage>
        <taxon>Eukaryota</taxon>
        <taxon>Sar</taxon>
        <taxon>Alveolata</taxon>
        <taxon>Dinophyceae</taxon>
        <taxon>Suessiales</taxon>
        <taxon>Symbiodiniaceae</taxon>
        <taxon>Durusdinium</taxon>
    </lineage>
</organism>
<dbReference type="EMBL" id="CAXAMN010024306">
    <property type="protein sequence ID" value="CAK9085432.1"/>
    <property type="molecule type" value="Genomic_DNA"/>
</dbReference>
<comment type="caution">
    <text evidence="1">The sequence shown here is derived from an EMBL/GenBank/DDBJ whole genome shotgun (WGS) entry which is preliminary data.</text>
</comment>
<proteinExistence type="predicted"/>
<keyword evidence="2" id="KW-1185">Reference proteome</keyword>
<reference evidence="1 2" key="1">
    <citation type="submission" date="2024-02" db="EMBL/GenBank/DDBJ databases">
        <authorList>
            <person name="Chen Y."/>
            <person name="Shah S."/>
            <person name="Dougan E. K."/>
            <person name="Thang M."/>
            <person name="Chan C."/>
        </authorList>
    </citation>
    <scope>NUCLEOTIDE SEQUENCE [LARGE SCALE GENOMIC DNA]</scope>
</reference>
<accession>A0ABP0QEK3</accession>